<feature type="transmembrane region" description="Helical" evidence="6">
    <location>
        <begin position="20"/>
        <end position="40"/>
    </location>
</feature>
<keyword evidence="9" id="KW-1185">Reference proteome</keyword>
<evidence type="ECO:0000256" key="5">
    <source>
        <dbReference type="ARBA" id="ARBA00023136"/>
    </source>
</evidence>
<gene>
    <name evidence="8" type="ORF">J2Z49_002133</name>
</gene>
<evidence type="ECO:0000256" key="1">
    <source>
        <dbReference type="ARBA" id="ARBA00004651"/>
    </source>
</evidence>
<reference evidence="8 9" key="1">
    <citation type="submission" date="2023-07" db="EMBL/GenBank/DDBJ databases">
        <title>Genomic Encyclopedia of Type Strains, Phase IV (KMG-IV): sequencing the most valuable type-strain genomes for metagenomic binning, comparative biology and taxonomic classification.</title>
        <authorList>
            <person name="Goeker M."/>
        </authorList>
    </citation>
    <scope>NUCLEOTIDE SEQUENCE [LARGE SCALE GENOMIC DNA]</scope>
    <source>
        <strain evidence="8 9">DSM 12396</strain>
    </source>
</reference>
<dbReference type="InterPro" id="IPR011701">
    <property type="entry name" value="MFS"/>
</dbReference>
<dbReference type="PANTHER" id="PTHR23531">
    <property type="entry name" value="QUINOLENE RESISTANCE PROTEIN NORA"/>
    <property type="match status" value="1"/>
</dbReference>
<evidence type="ECO:0000256" key="2">
    <source>
        <dbReference type="ARBA" id="ARBA00022448"/>
    </source>
</evidence>
<name>A0ABU0B4Y5_9FIRM</name>
<evidence type="ECO:0000256" key="4">
    <source>
        <dbReference type="ARBA" id="ARBA00022989"/>
    </source>
</evidence>
<evidence type="ECO:0000313" key="9">
    <source>
        <dbReference type="Proteomes" id="UP001225644"/>
    </source>
</evidence>
<feature type="domain" description="Major facilitator superfamily (MFS) profile" evidence="7">
    <location>
        <begin position="1"/>
        <end position="355"/>
    </location>
</feature>
<feature type="transmembrane region" description="Helical" evidence="6">
    <location>
        <begin position="107"/>
        <end position="130"/>
    </location>
</feature>
<organism evidence="8 9">
    <name type="scientific">Desulfofundulus luciae</name>
    <dbReference type="NCBI Taxonomy" id="74702"/>
    <lineage>
        <taxon>Bacteria</taxon>
        <taxon>Bacillati</taxon>
        <taxon>Bacillota</taxon>
        <taxon>Clostridia</taxon>
        <taxon>Eubacteriales</taxon>
        <taxon>Peptococcaceae</taxon>
        <taxon>Desulfofundulus</taxon>
    </lineage>
</organism>
<dbReference type="Pfam" id="PF07690">
    <property type="entry name" value="MFS_1"/>
    <property type="match status" value="1"/>
</dbReference>
<protein>
    <submittedName>
        <fullName evidence="8">MFS family permease</fullName>
    </submittedName>
</protein>
<dbReference type="CDD" id="cd17489">
    <property type="entry name" value="MFS_YfcJ_like"/>
    <property type="match status" value="1"/>
</dbReference>
<keyword evidence="4 6" id="KW-1133">Transmembrane helix</keyword>
<dbReference type="PANTHER" id="PTHR23531:SF1">
    <property type="entry name" value="QUINOLENE RESISTANCE PROTEIN NORA"/>
    <property type="match status" value="1"/>
</dbReference>
<keyword evidence="2" id="KW-0813">Transport</keyword>
<feature type="transmembrane region" description="Helical" evidence="6">
    <location>
        <begin position="77"/>
        <end position="95"/>
    </location>
</feature>
<sequence>MPVFPIVLQRAGYGGTESGIVVGAFSFTAIFLRPFVGTLVDRFQRKIFMLAGIGIFVIAPLLYITTSSLVLLTVYRLLHGLGLAAYTVSSLVTITEIVPRERLARAVAVYATCVSLAVGFGPTVGMKLAASASFKLVVLIPSLAAALAFILILRLPGSQVMAVREERQPFLAVLASRDVLFPSLIFASCSCTQGGVMSFLPLAIAHLASTGIASLFFLIFSLVIIFVRLTMGGLSDKVGRVMVIVPAVSLIALGMMGLSVLHTPAFLIAVAVVYGLGYGLSYPTLNVYVVEHAPAGSRGTALGIFSASVDTGYFLGPILTGLLSDFFSYRGAFFALAWLPLLTLLLFLYVLFRACGRIPSGRPEVGLRAGGHESMSPGD</sequence>
<feature type="transmembrane region" description="Helical" evidence="6">
    <location>
        <begin position="47"/>
        <end position="65"/>
    </location>
</feature>
<feature type="transmembrane region" description="Helical" evidence="6">
    <location>
        <begin position="136"/>
        <end position="157"/>
    </location>
</feature>
<evidence type="ECO:0000259" key="7">
    <source>
        <dbReference type="PROSITE" id="PS50850"/>
    </source>
</evidence>
<comment type="caution">
    <text evidence="8">The sequence shown here is derived from an EMBL/GenBank/DDBJ whole genome shotgun (WGS) entry which is preliminary data.</text>
</comment>
<dbReference type="InterPro" id="IPR020846">
    <property type="entry name" value="MFS_dom"/>
</dbReference>
<feature type="transmembrane region" description="Helical" evidence="6">
    <location>
        <begin position="266"/>
        <end position="289"/>
    </location>
</feature>
<dbReference type="EMBL" id="JAUSUX010000017">
    <property type="protein sequence ID" value="MDQ0287016.1"/>
    <property type="molecule type" value="Genomic_DNA"/>
</dbReference>
<evidence type="ECO:0000313" key="8">
    <source>
        <dbReference type="EMBL" id="MDQ0287016.1"/>
    </source>
</evidence>
<dbReference type="PROSITE" id="PS00217">
    <property type="entry name" value="SUGAR_TRANSPORT_2"/>
    <property type="match status" value="1"/>
</dbReference>
<feature type="transmembrane region" description="Helical" evidence="6">
    <location>
        <begin position="199"/>
        <end position="229"/>
    </location>
</feature>
<feature type="transmembrane region" description="Helical" evidence="6">
    <location>
        <begin position="332"/>
        <end position="352"/>
    </location>
</feature>
<keyword evidence="5 6" id="KW-0472">Membrane</keyword>
<dbReference type="SUPFAM" id="SSF103473">
    <property type="entry name" value="MFS general substrate transporter"/>
    <property type="match status" value="1"/>
</dbReference>
<feature type="transmembrane region" description="Helical" evidence="6">
    <location>
        <begin position="301"/>
        <end position="320"/>
    </location>
</feature>
<evidence type="ECO:0000256" key="3">
    <source>
        <dbReference type="ARBA" id="ARBA00022692"/>
    </source>
</evidence>
<evidence type="ECO:0000256" key="6">
    <source>
        <dbReference type="SAM" id="Phobius"/>
    </source>
</evidence>
<dbReference type="Gene3D" id="1.20.1250.20">
    <property type="entry name" value="MFS general substrate transporter like domains"/>
    <property type="match status" value="1"/>
</dbReference>
<dbReference type="InterPro" id="IPR052714">
    <property type="entry name" value="MFS_Exporter"/>
</dbReference>
<accession>A0ABU0B4Y5</accession>
<dbReference type="InterPro" id="IPR005829">
    <property type="entry name" value="Sugar_transporter_CS"/>
</dbReference>
<dbReference type="PROSITE" id="PS50850">
    <property type="entry name" value="MFS"/>
    <property type="match status" value="1"/>
</dbReference>
<keyword evidence="3 6" id="KW-0812">Transmembrane</keyword>
<feature type="transmembrane region" description="Helical" evidence="6">
    <location>
        <begin position="241"/>
        <end position="260"/>
    </location>
</feature>
<dbReference type="Proteomes" id="UP001225644">
    <property type="component" value="Unassembled WGS sequence"/>
</dbReference>
<comment type="subcellular location">
    <subcellularLocation>
        <location evidence="1">Cell membrane</location>
        <topology evidence="1">Multi-pass membrane protein</topology>
    </subcellularLocation>
</comment>
<proteinExistence type="predicted"/>
<dbReference type="InterPro" id="IPR036259">
    <property type="entry name" value="MFS_trans_sf"/>
</dbReference>